<dbReference type="EMBL" id="BMUL01000004">
    <property type="protein sequence ID" value="GHA75160.1"/>
    <property type="molecule type" value="Genomic_DNA"/>
</dbReference>
<comment type="caution">
    <text evidence="2">The sequence shown here is derived from an EMBL/GenBank/DDBJ whole genome shotgun (WGS) entry which is preliminary data.</text>
</comment>
<dbReference type="Proteomes" id="UP000644020">
    <property type="component" value="Unassembled WGS sequence"/>
</dbReference>
<feature type="region of interest" description="Disordered" evidence="1">
    <location>
        <begin position="30"/>
        <end position="75"/>
    </location>
</feature>
<name>A0A918SWM2_9ACTN</name>
<organism evidence="2 3">
    <name type="scientific">Streptomyces termitum</name>
    <dbReference type="NCBI Taxonomy" id="67368"/>
    <lineage>
        <taxon>Bacteria</taxon>
        <taxon>Bacillati</taxon>
        <taxon>Actinomycetota</taxon>
        <taxon>Actinomycetes</taxon>
        <taxon>Kitasatosporales</taxon>
        <taxon>Streptomycetaceae</taxon>
        <taxon>Streptomyces</taxon>
    </lineage>
</organism>
<keyword evidence="3" id="KW-1185">Reference proteome</keyword>
<gene>
    <name evidence="2" type="ORF">GCM10010305_17280</name>
</gene>
<dbReference type="AlphaFoldDB" id="A0A918SWM2"/>
<protein>
    <submittedName>
        <fullName evidence="2">Uncharacterized protein</fullName>
    </submittedName>
</protein>
<evidence type="ECO:0000313" key="3">
    <source>
        <dbReference type="Proteomes" id="UP000644020"/>
    </source>
</evidence>
<accession>A0A918SWM2</accession>
<evidence type="ECO:0000313" key="2">
    <source>
        <dbReference type="EMBL" id="GHA75160.1"/>
    </source>
</evidence>
<reference evidence="2" key="1">
    <citation type="journal article" date="2014" name="Int. J. Syst. Evol. Microbiol.">
        <title>Complete genome sequence of Corynebacterium casei LMG S-19264T (=DSM 44701T), isolated from a smear-ripened cheese.</title>
        <authorList>
            <consortium name="US DOE Joint Genome Institute (JGI-PGF)"/>
            <person name="Walter F."/>
            <person name="Albersmeier A."/>
            <person name="Kalinowski J."/>
            <person name="Ruckert C."/>
        </authorList>
    </citation>
    <scope>NUCLEOTIDE SEQUENCE</scope>
    <source>
        <strain evidence="2">JCM 4518</strain>
    </source>
</reference>
<proteinExistence type="predicted"/>
<reference evidence="2" key="2">
    <citation type="submission" date="2020-09" db="EMBL/GenBank/DDBJ databases">
        <authorList>
            <person name="Sun Q."/>
            <person name="Ohkuma M."/>
        </authorList>
    </citation>
    <scope>NUCLEOTIDE SEQUENCE</scope>
    <source>
        <strain evidence="2">JCM 4518</strain>
    </source>
</reference>
<evidence type="ECO:0000256" key="1">
    <source>
        <dbReference type="SAM" id="MobiDB-lite"/>
    </source>
</evidence>
<sequence length="106" mass="11098">MISTITVPMRANRPLANLRSLHATNMRPSLLGRARRGHRATDGSRVKLSVESGNDPAGRRCSLRPAGTVSPRAAGAVGAGAVRPVRYGVIAIGSDSLQVTVNLSSR</sequence>